<dbReference type="HOGENOM" id="CLU_578350_0_0_9"/>
<protein>
    <submittedName>
        <fullName evidence="3">Uncharacterized protein</fullName>
    </submittedName>
</protein>
<feature type="region of interest" description="Disordered" evidence="1">
    <location>
        <begin position="194"/>
        <end position="412"/>
    </location>
</feature>
<keyword evidence="4" id="KW-1185">Reference proteome</keyword>
<accession>A0A096B3D0</accession>
<feature type="compositionally biased region" description="Low complexity" evidence="1">
    <location>
        <begin position="337"/>
        <end position="404"/>
    </location>
</feature>
<feature type="signal peptide" evidence="2">
    <location>
        <begin position="1"/>
        <end position="30"/>
    </location>
</feature>
<comment type="caution">
    <text evidence="3">The sequence shown here is derived from an EMBL/GenBank/DDBJ whole genome shotgun (WGS) entry which is preliminary data.</text>
</comment>
<proteinExistence type="predicted"/>
<dbReference type="EMBL" id="ADLO01000107">
    <property type="protein sequence ID" value="KGF53590.1"/>
    <property type="molecule type" value="Genomic_DNA"/>
</dbReference>
<feature type="compositionally biased region" description="Low complexity" evidence="1">
    <location>
        <begin position="216"/>
        <end position="246"/>
    </location>
</feature>
<dbReference type="Proteomes" id="UP000029585">
    <property type="component" value="Unassembled WGS sequence"/>
</dbReference>
<gene>
    <name evidence="3" type="ORF">HMPREF9460_03581</name>
</gene>
<dbReference type="RefSeq" id="WP_044942974.1">
    <property type="nucleotide sequence ID" value="NZ_KN174166.1"/>
</dbReference>
<name>A0A096B3D0_FLAPL</name>
<organism evidence="3 4">
    <name type="scientific">Flavonifractor plautii 1_3_50AFAA</name>
    <dbReference type="NCBI Taxonomy" id="742738"/>
    <lineage>
        <taxon>Bacteria</taxon>
        <taxon>Bacillati</taxon>
        <taxon>Bacillota</taxon>
        <taxon>Clostridia</taxon>
        <taxon>Eubacteriales</taxon>
        <taxon>Oscillospiraceae</taxon>
        <taxon>Flavonifractor</taxon>
    </lineage>
</organism>
<feature type="chain" id="PRO_5001917644" evidence="2">
    <location>
        <begin position="31"/>
        <end position="472"/>
    </location>
</feature>
<reference evidence="3 4" key="1">
    <citation type="submission" date="2011-08" db="EMBL/GenBank/DDBJ databases">
        <title>The Genome Sequence of Clostridium orbiscindens 1_3_50AFAA.</title>
        <authorList>
            <consortium name="The Broad Institute Genome Sequencing Platform"/>
            <person name="Earl A."/>
            <person name="Ward D."/>
            <person name="Feldgarden M."/>
            <person name="Gevers D."/>
            <person name="Daigneault M."/>
            <person name="Strauss J."/>
            <person name="Allen-Vercoe E."/>
            <person name="Young S.K."/>
            <person name="Zeng Q."/>
            <person name="Gargeya S."/>
            <person name="Fitzgerald M."/>
            <person name="Haas B."/>
            <person name="Abouelleil A."/>
            <person name="Alvarado L."/>
            <person name="Arachchi H.M."/>
            <person name="Berlin A."/>
            <person name="Brown A."/>
            <person name="Chapman S.B."/>
            <person name="Chen Z."/>
            <person name="Dunbar C."/>
            <person name="Freedman E."/>
            <person name="Gearin G."/>
            <person name="Gellesch M."/>
            <person name="Goldberg J."/>
            <person name="Griggs A."/>
            <person name="Gujja S."/>
            <person name="Heiman D."/>
            <person name="Howarth C."/>
            <person name="Larson L."/>
            <person name="Lui A."/>
            <person name="MacDonald P.J.P."/>
            <person name="Montmayeur A."/>
            <person name="Murphy C."/>
            <person name="Neiman D."/>
            <person name="Pearson M."/>
            <person name="Priest M."/>
            <person name="Roberts A."/>
            <person name="Saif S."/>
            <person name="Shea T."/>
            <person name="Shenoy N."/>
            <person name="Sisk P."/>
            <person name="Stolte C."/>
            <person name="Sykes S."/>
            <person name="Wortman J."/>
            <person name="Nusbaum C."/>
            <person name="Birren B."/>
        </authorList>
    </citation>
    <scope>NUCLEOTIDE SEQUENCE [LARGE SCALE GENOMIC DNA]</scope>
    <source>
        <strain evidence="3 4">1_3_50AFAA</strain>
    </source>
</reference>
<evidence type="ECO:0000313" key="3">
    <source>
        <dbReference type="EMBL" id="KGF53590.1"/>
    </source>
</evidence>
<evidence type="ECO:0000313" key="4">
    <source>
        <dbReference type="Proteomes" id="UP000029585"/>
    </source>
</evidence>
<evidence type="ECO:0000256" key="1">
    <source>
        <dbReference type="SAM" id="MobiDB-lite"/>
    </source>
</evidence>
<evidence type="ECO:0000256" key="2">
    <source>
        <dbReference type="SAM" id="SignalP"/>
    </source>
</evidence>
<sequence length="472" mass="50913">MKARKRFSRVVASTLTLALLLGMLPMAAFAADPDYAPTVAELKNMTMENVLNAEEISLYSNGEMTNYFYRGINLSNNALVKVGYTLEQSQPVSLALYKMAEGDEWTGDEVELVPGDTTDPEPFLADFVGYLYGTRVLDNIDNPDEEAEEVTGHQLSREDWMYIISETATGMRPQKAIIGDYAYGFAGKKLPLEKYKGGPTPENISPLPTETPVASPEVTDTPTPVETETPLPEESGNLPPTETESPVPEESELPAPDESATPVPGGPEELLPFESENPIPSENEPTSESTGTPEQLSNALSSHVPVGMAGDLPELQGSVATQEPMMPEQEGAMKESTPPVETEAPTLPETTEPLPNESAVPTPEESVSPAPEESVVPLPEESAPSIEPAPSESVPLPESSPSSELADDPRPELTYDDVIFNRGSIFASNGDLEDAAKSIINYILWDGRVVESEGAEPFLPEYEDGARYVIVL</sequence>
<dbReference type="PATRIC" id="fig|742738.3.peg.3689"/>
<keyword evidence="2" id="KW-0732">Signal</keyword>
<feature type="compositionally biased region" description="Low complexity" evidence="1">
    <location>
        <begin position="274"/>
        <end position="294"/>
    </location>
</feature>
<dbReference type="AlphaFoldDB" id="A0A096B3D0"/>